<proteinExistence type="predicted"/>
<evidence type="ECO:0000313" key="1">
    <source>
        <dbReference type="EMBL" id="GBM17126.1"/>
    </source>
</evidence>
<protein>
    <submittedName>
        <fullName evidence="1">Uncharacterized protein</fullName>
    </submittedName>
</protein>
<gene>
    <name evidence="1" type="ORF">AVEN_251041_1</name>
</gene>
<sequence>MRSAADVGSVAKKPYKLQSNVDEGFSVLKVPKYNLDLGNQHLSIMSDVIDIEFVAFESATSAETSGVILPTVKQHFQLYATCVEIYPSREAHFKGPAHTGQST</sequence>
<dbReference type="EMBL" id="BGPR01000383">
    <property type="protein sequence ID" value="GBM17126.1"/>
    <property type="molecule type" value="Genomic_DNA"/>
</dbReference>
<name>A0A4Y2DM89_ARAVE</name>
<reference evidence="1 2" key="1">
    <citation type="journal article" date="2019" name="Sci. Rep.">
        <title>Orb-weaving spider Araneus ventricosus genome elucidates the spidroin gene catalogue.</title>
        <authorList>
            <person name="Kono N."/>
            <person name="Nakamura H."/>
            <person name="Ohtoshi R."/>
            <person name="Moran D.A.P."/>
            <person name="Shinohara A."/>
            <person name="Yoshida Y."/>
            <person name="Fujiwara M."/>
            <person name="Mori M."/>
            <person name="Tomita M."/>
            <person name="Arakawa K."/>
        </authorList>
    </citation>
    <scope>NUCLEOTIDE SEQUENCE [LARGE SCALE GENOMIC DNA]</scope>
</reference>
<dbReference type="Proteomes" id="UP000499080">
    <property type="component" value="Unassembled WGS sequence"/>
</dbReference>
<dbReference type="AlphaFoldDB" id="A0A4Y2DM89"/>
<accession>A0A4Y2DM89</accession>
<organism evidence="1 2">
    <name type="scientific">Araneus ventricosus</name>
    <name type="common">Orbweaver spider</name>
    <name type="synonym">Epeira ventricosa</name>
    <dbReference type="NCBI Taxonomy" id="182803"/>
    <lineage>
        <taxon>Eukaryota</taxon>
        <taxon>Metazoa</taxon>
        <taxon>Ecdysozoa</taxon>
        <taxon>Arthropoda</taxon>
        <taxon>Chelicerata</taxon>
        <taxon>Arachnida</taxon>
        <taxon>Araneae</taxon>
        <taxon>Araneomorphae</taxon>
        <taxon>Entelegynae</taxon>
        <taxon>Araneoidea</taxon>
        <taxon>Araneidae</taxon>
        <taxon>Araneus</taxon>
    </lineage>
</organism>
<comment type="caution">
    <text evidence="1">The sequence shown here is derived from an EMBL/GenBank/DDBJ whole genome shotgun (WGS) entry which is preliminary data.</text>
</comment>
<evidence type="ECO:0000313" key="2">
    <source>
        <dbReference type="Proteomes" id="UP000499080"/>
    </source>
</evidence>
<keyword evidence="2" id="KW-1185">Reference proteome</keyword>